<evidence type="ECO:0000313" key="6">
    <source>
        <dbReference type="EMBL" id="GGG26993.1"/>
    </source>
</evidence>
<feature type="transmembrane region" description="Helical" evidence="5">
    <location>
        <begin position="127"/>
        <end position="145"/>
    </location>
</feature>
<keyword evidence="3 5" id="KW-1133">Transmembrane helix</keyword>
<dbReference type="InterPro" id="IPR052556">
    <property type="entry name" value="PolySynth_Transporter"/>
</dbReference>
<feature type="transmembrane region" description="Helical" evidence="5">
    <location>
        <begin position="312"/>
        <end position="332"/>
    </location>
</feature>
<keyword evidence="2 5" id="KW-0812">Transmembrane</keyword>
<protein>
    <submittedName>
        <fullName evidence="6">O-unit flippase</fullName>
    </submittedName>
</protein>
<feature type="transmembrane region" description="Helical" evidence="5">
    <location>
        <begin position="374"/>
        <end position="396"/>
    </location>
</feature>
<dbReference type="EMBL" id="BMFP01000007">
    <property type="protein sequence ID" value="GGG26993.1"/>
    <property type="molecule type" value="Genomic_DNA"/>
</dbReference>
<feature type="transmembrane region" description="Helical" evidence="5">
    <location>
        <begin position="65"/>
        <end position="85"/>
    </location>
</feature>
<feature type="transmembrane region" description="Helical" evidence="5">
    <location>
        <begin position="193"/>
        <end position="213"/>
    </location>
</feature>
<dbReference type="InterPro" id="IPR002797">
    <property type="entry name" value="Polysacc_synth"/>
</dbReference>
<proteinExistence type="predicted"/>
<evidence type="ECO:0000256" key="3">
    <source>
        <dbReference type="ARBA" id="ARBA00022989"/>
    </source>
</evidence>
<dbReference type="PANTHER" id="PTHR43424:SF1">
    <property type="entry name" value="LOCUS PUTATIVE PROTEIN 1-RELATED"/>
    <property type="match status" value="1"/>
</dbReference>
<keyword evidence="7" id="KW-1185">Reference proteome</keyword>
<comment type="subcellular location">
    <subcellularLocation>
        <location evidence="1">Membrane</location>
        <topology evidence="1">Multi-pass membrane protein</topology>
    </subcellularLocation>
</comment>
<dbReference type="Proteomes" id="UP000634043">
    <property type="component" value="Unassembled WGS sequence"/>
</dbReference>
<comment type="caution">
    <text evidence="6">The sequence shown here is derived from an EMBL/GenBank/DDBJ whole genome shotgun (WGS) entry which is preliminary data.</text>
</comment>
<evidence type="ECO:0000256" key="5">
    <source>
        <dbReference type="SAM" id="Phobius"/>
    </source>
</evidence>
<feature type="transmembrane region" description="Helical" evidence="5">
    <location>
        <begin position="233"/>
        <end position="256"/>
    </location>
</feature>
<name>A0ABQ1WD71_9BACT</name>
<feature type="transmembrane region" description="Helical" evidence="5">
    <location>
        <begin position="91"/>
        <end position="115"/>
    </location>
</feature>
<keyword evidence="4 5" id="KW-0472">Membrane</keyword>
<feature type="transmembrane region" description="Helical" evidence="5">
    <location>
        <begin position="276"/>
        <end position="300"/>
    </location>
</feature>
<dbReference type="CDD" id="cd13128">
    <property type="entry name" value="MATE_Wzx_like"/>
    <property type="match status" value="1"/>
</dbReference>
<gene>
    <name evidence="6" type="ORF">GCM10011323_33170</name>
</gene>
<evidence type="ECO:0000313" key="7">
    <source>
        <dbReference type="Proteomes" id="UP000634043"/>
    </source>
</evidence>
<dbReference type="PANTHER" id="PTHR43424">
    <property type="entry name" value="LOCUS PUTATIVE PROTEIN 1-RELATED"/>
    <property type="match status" value="1"/>
</dbReference>
<evidence type="ECO:0000256" key="2">
    <source>
        <dbReference type="ARBA" id="ARBA00022692"/>
    </source>
</evidence>
<sequence>MGMGLLIGVWVARYLGPEQFGKLNYGQAYIAIFAVLVNLGLDTTLVKELVSQPAKQNKLIGTSFILRVAGALLAIMLAVLVSYISDYKQDQTSFIIIAILSTGMLFQAVDVVELYLQSHLQSKVSVILKNIAYILSSAFKVYLLLYGYGLLYFALAIVIDLGLAAIFLAAYTQSKLPIHFGKWQFDKVMARSLLTDSWPLIVSALAVILYMRMDQLMLKYMLGSAAVGNYSAAVRITEIFFFVPMIITNSVFPTLVKAREQNNLYHAKLIRLYSVLLYLSLSMAIAISLLSSFIIYTLYGEQYQDAAGVLQIHIWSSIFVYLGVASNQQLVIENKSKVTLYRTFIGLTVNLSLNIILIPLYGVIGAAIGTMISYASSSFLSNFLFKSTFHINVLYFKSIFPLRKINNEPDDQQI</sequence>
<organism evidence="6 7">
    <name type="scientific">Pontibacter amylolyticus</name>
    <dbReference type="NCBI Taxonomy" id="1424080"/>
    <lineage>
        <taxon>Bacteria</taxon>
        <taxon>Pseudomonadati</taxon>
        <taxon>Bacteroidota</taxon>
        <taxon>Cytophagia</taxon>
        <taxon>Cytophagales</taxon>
        <taxon>Hymenobacteraceae</taxon>
        <taxon>Pontibacter</taxon>
    </lineage>
</organism>
<evidence type="ECO:0000256" key="4">
    <source>
        <dbReference type="ARBA" id="ARBA00023136"/>
    </source>
</evidence>
<reference evidence="7" key="1">
    <citation type="journal article" date="2019" name="Int. J. Syst. Evol. Microbiol.">
        <title>The Global Catalogue of Microorganisms (GCM) 10K type strain sequencing project: providing services to taxonomists for standard genome sequencing and annotation.</title>
        <authorList>
            <consortium name="The Broad Institute Genomics Platform"/>
            <consortium name="The Broad Institute Genome Sequencing Center for Infectious Disease"/>
            <person name="Wu L."/>
            <person name="Ma J."/>
        </authorList>
    </citation>
    <scope>NUCLEOTIDE SEQUENCE [LARGE SCALE GENOMIC DNA]</scope>
    <source>
        <strain evidence="7">CGMCC 1.12749</strain>
    </source>
</reference>
<evidence type="ECO:0000256" key="1">
    <source>
        <dbReference type="ARBA" id="ARBA00004141"/>
    </source>
</evidence>
<feature type="transmembrane region" description="Helical" evidence="5">
    <location>
        <begin position="27"/>
        <end position="45"/>
    </location>
</feature>
<feature type="transmembrane region" description="Helical" evidence="5">
    <location>
        <begin position="344"/>
        <end position="368"/>
    </location>
</feature>
<feature type="transmembrane region" description="Helical" evidence="5">
    <location>
        <begin position="151"/>
        <end position="172"/>
    </location>
</feature>
<accession>A0ABQ1WD71</accession>
<dbReference type="Pfam" id="PF01943">
    <property type="entry name" value="Polysacc_synt"/>
    <property type="match status" value="1"/>
</dbReference>